<keyword evidence="2" id="KW-1185">Reference proteome</keyword>
<evidence type="ECO:0000313" key="2">
    <source>
        <dbReference type="Proteomes" id="UP001596058"/>
    </source>
</evidence>
<gene>
    <name evidence="1" type="ORF">ACFPZ3_42860</name>
</gene>
<reference evidence="2" key="1">
    <citation type="journal article" date="2019" name="Int. J. Syst. Evol. Microbiol.">
        <title>The Global Catalogue of Microorganisms (GCM) 10K type strain sequencing project: providing services to taxonomists for standard genome sequencing and annotation.</title>
        <authorList>
            <consortium name="The Broad Institute Genomics Platform"/>
            <consortium name="The Broad Institute Genome Sequencing Center for Infectious Disease"/>
            <person name="Wu L."/>
            <person name="Ma J."/>
        </authorList>
    </citation>
    <scope>NUCLEOTIDE SEQUENCE [LARGE SCALE GENOMIC DNA]</scope>
    <source>
        <strain evidence="2">CCUG 53903</strain>
    </source>
</reference>
<sequence>MIRAWVRLDVRERQLSVLCNTFPDWTIGYELGPADSWVWKATARWDLTLEMVTAGALPEVQCDNPVELMANLTFQAWLMERLIPPRP</sequence>
<dbReference type="Proteomes" id="UP001596058">
    <property type="component" value="Unassembled WGS sequence"/>
</dbReference>
<protein>
    <submittedName>
        <fullName evidence="1">Uncharacterized protein</fullName>
    </submittedName>
</protein>
<dbReference type="RefSeq" id="WP_379520109.1">
    <property type="nucleotide sequence ID" value="NZ_JBHSPA010000055.1"/>
</dbReference>
<accession>A0ABW1D118</accession>
<organism evidence="1 2">
    <name type="scientific">Nonomuraea insulae</name>
    <dbReference type="NCBI Taxonomy" id="1616787"/>
    <lineage>
        <taxon>Bacteria</taxon>
        <taxon>Bacillati</taxon>
        <taxon>Actinomycetota</taxon>
        <taxon>Actinomycetes</taxon>
        <taxon>Streptosporangiales</taxon>
        <taxon>Streptosporangiaceae</taxon>
        <taxon>Nonomuraea</taxon>
    </lineage>
</organism>
<comment type="caution">
    <text evidence="1">The sequence shown here is derived from an EMBL/GenBank/DDBJ whole genome shotgun (WGS) entry which is preliminary data.</text>
</comment>
<name>A0ABW1D118_9ACTN</name>
<dbReference type="EMBL" id="JBHSPA010000055">
    <property type="protein sequence ID" value="MFC5830635.1"/>
    <property type="molecule type" value="Genomic_DNA"/>
</dbReference>
<proteinExistence type="predicted"/>
<evidence type="ECO:0000313" key="1">
    <source>
        <dbReference type="EMBL" id="MFC5830635.1"/>
    </source>
</evidence>